<proteinExistence type="predicted"/>
<evidence type="ECO:0000313" key="1">
    <source>
        <dbReference type="EMBL" id="GAA5080788.1"/>
    </source>
</evidence>
<accession>A0ABP9LQR9</accession>
<comment type="caution">
    <text evidence="1">The sequence shown here is derived from an EMBL/GenBank/DDBJ whole genome shotgun (WGS) entry which is preliminary data.</text>
</comment>
<dbReference type="EMBL" id="BAABHW010000007">
    <property type="protein sequence ID" value="GAA5080788.1"/>
    <property type="molecule type" value="Genomic_DNA"/>
</dbReference>
<reference evidence="2" key="1">
    <citation type="journal article" date="2019" name="Int. J. Syst. Evol. Microbiol.">
        <title>The Global Catalogue of Microorganisms (GCM) 10K type strain sequencing project: providing services to taxonomists for standard genome sequencing and annotation.</title>
        <authorList>
            <consortium name="The Broad Institute Genomics Platform"/>
            <consortium name="The Broad Institute Genome Sequencing Center for Infectious Disease"/>
            <person name="Wu L."/>
            <person name="Ma J."/>
        </authorList>
    </citation>
    <scope>NUCLEOTIDE SEQUENCE [LARGE SCALE GENOMIC DNA]</scope>
    <source>
        <strain evidence="2">JCM 18015</strain>
    </source>
</reference>
<gene>
    <name evidence="1" type="ORF">GCM10023209_34760</name>
</gene>
<organism evidence="1 2">
    <name type="scientific">[Roseibacterium] beibuensis</name>
    <dbReference type="NCBI Taxonomy" id="1193142"/>
    <lineage>
        <taxon>Bacteria</taxon>
        <taxon>Pseudomonadati</taxon>
        <taxon>Pseudomonadota</taxon>
        <taxon>Alphaproteobacteria</taxon>
        <taxon>Rhodobacterales</taxon>
        <taxon>Roseobacteraceae</taxon>
        <taxon>Roseicyclus</taxon>
    </lineage>
</organism>
<dbReference type="RefSeq" id="WP_259554246.1">
    <property type="nucleotide sequence ID" value="NZ_JANXIR010000012.1"/>
</dbReference>
<dbReference type="Proteomes" id="UP001499910">
    <property type="component" value="Unassembled WGS sequence"/>
</dbReference>
<keyword evidence="2" id="KW-1185">Reference proteome</keyword>
<sequence>MVATTFSRSCAAAPNGKLAAQAATNPKNVLLSIVSQTFSRRTPPEIGARVTAVEMNMRTILTLVKEIANDLQKHFKAPEQEAPAPFYVV</sequence>
<evidence type="ECO:0000313" key="2">
    <source>
        <dbReference type="Proteomes" id="UP001499910"/>
    </source>
</evidence>
<name>A0ABP9LQR9_9RHOB</name>
<protein>
    <submittedName>
        <fullName evidence="1">Uncharacterized protein</fullName>
    </submittedName>
</protein>